<protein>
    <recommendedName>
        <fullName evidence="5">Integral membrane protein</fullName>
    </recommendedName>
</protein>
<keyword evidence="2" id="KW-0812">Transmembrane</keyword>
<evidence type="ECO:0000313" key="4">
    <source>
        <dbReference type="Proteomes" id="UP001337655"/>
    </source>
</evidence>
<keyword evidence="2" id="KW-0472">Membrane</keyword>
<feature type="compositionally biased region" description="Polar residues" evidence="1">
    <location>
        <begin position="40"/>
        <end position="50"/>
    </location>
</feature>
<feature type="transmembrane region" description="Helical" evidence="2">
    <location>
        <begin position="434"/>
        <end position="456"/>
    </location>
</feature>
<dbReference type="GeneID" id="89925726"/>
<feature type="transmembrane region" description="Helical" evidence="2">
    <location>
        <begin position="468"/>
        <end position="492"/>
    </location>
</feature>
<evidence type="ECO:0008006" key="5">
    <source>
        <dbReference type="Google" id="ProtNLM"/>
    </source>
</evidence>
<feature type="transmembrane region" description="Helical" evidence="2">
    <location>
        <begin position="395"/>
        <end position="422"/>
    </location>
</feature>
<keyword evidence="4" id="KW-1185">Reference proteome</keyword>
<sequence length="548" mass="61624">MESGTSTWDHVDPFEEDRNARDQHNASENIPPEECEPNRVTFQTPDQDGSGNVDEKLEARQAPAERSSSSEDTVQSKAERSSSHDEGVTEKVKTAAHEAKYSLLNMRSAAPLKRFNPTNVRMHVRYSGSKDHDTPAADSAEPTSRSQSEFNVLWRSRDNRKGRGSIAVPRVPELEPSESHIHIGSTIKSTKQIGKGILKMTRTFPYWNLAFWSGWWYAWGSALFIISATWSWYPQEYPDEEYNEGLVNWGVSLTTFFGVLLFQLGATAAYLEAVNDGSFHGTAMRRLLEGHEDEDKKLADEKIHQAFSHAIPHFHRSKKAQEAEAFANSVDPEAGWRTRDIRERPGSIYPVGKLPAPRRGGFDLGDAGEGASSEYMTWRWWPTWHALRTHHAYEIGYLACSIQGFGVTLFTWSGIVLLPGVWGNIGGRWGQLGAYWVPQIIASACFITASVMFTIETQEKWWKPQPNILGWWIGFVATLGSVGFELCAVFGVPGESWTAYQSSLSSMWGSIFFLLSSLLQWYEAINKHPVAEVLNEPGEMKSYQVHPI</sequence>
<feature type="region of interest" description="Disordered" evidence="1">
    <location>
        <begin position="1"/>
        <end position="93"/>
    </location>
</feature>
<reference evidence="3 4" key="1">
    <citation type="submission" date="2023-08" db="EMBL/GenBank/DDBJ databases">
        <title>Black Yeasts Isolated from many extreme environments.</title>
        <authorList>
            <person name="Coleine C."/>
            <person name="Stajich J.E."/>
            <person name="Selbmann L."/>
        </authorList>
    </citation>
    <scope>NUCLEOTIDE SEQUENCE [LARGE SCALE GENOMIC DNA]</scope>
    <source>
        <strain evidence="3 4">CCFEE 5935</strain>
    </source>
</reference>
<name>A0AAV9PCM4_9PEZI</name>
<organism evidence="3 4">
    <name type="scientific">Saxophila tyrrhenica</name>
    <dbReference type="NCBI Taxonomy" id="1690608"/>
    <lineage>
        <taxon>Eukaryota</taxon>
        <taxon>Fungi</taxon>
        <taxon>Dikarya</taxon>
        <taxon>Ascomycota</taxon>
        <taxon>Pezizomycotina</taxon>
        <taxon>Dothideomycetes</taxon>
        <taxon>Dothideomycetidae</taxon>
        <taxon>Mycosphaerellales</taxon>
        <taxon>Extremaceae</taxon>
        <taxon>Saxophila</taxon>
    </lineage>
</organism>
<accession>A0AAV9PCM4</accession>
<feature type="compositionally biased region" description="Polar residues" evidence="1">
    <location>
        <begin position="66"/>
        <end position="76"/>
    </location>
</feature>
<dbReference type="Proteomes" id="UP001337655">
    <property type="component" value="Unassembled WGS sequence"/>
</dbReference>
<feature type="compositionally biased region" description="Basic and acidic residues" evidence="1">
    <location>
        <begin position="9"/>
        <end position="25"/>
    </location>
</feature>
<dbReference type="AlphaFoldDB" id="A0AAV9PCM4"/>
<evidence type="ECO:0000313" key="3">
    <source>
        <dbReference type="EMBL" id="KAK5171236.1"/>
    </source>
</evidence>
<feature type="region of interest" description="Disordered" evidence="1">
    <location>
        <begin position="126"/>
        <end position="154"/>
    </location>
</feature>
<dbReference type="EMBL" id="JAVRRT010000006">
    <property type="protein sequence ID" value="KAK5171236.1"/>
    <property type="molecule type" value="Genomic_DNA"/>
</dbReference>
<gene>
    <name evidence="3" type="ORF">LTR77_004380</name>
</gene>
<feature type="transmembrane region" description="Helical" evidence="2">
    <location>
        <begin position="253"/>
        <end position="271"/>
    </location>
</feature>
<comment type="caution">
    <text evidence="3">The sequence shown here is derived from an EMBL/GenBank/DDBJ whole genome shotgun (WGS) entry which is preliminary data.</text>
</comment>
<feature type="transmembrane region" description="Helical" evidence="2">
    <location>
        <begin position="504"/>
        <end position="522"/>
    </location>
</feature>
<feature type="compositionally biased region" description="Basic and acidic residues" evidence="1">
    <location>
        <begin position="77"/>
        <end position="93"/>
    </location>
</feature>
<evidence type="ECO:0000256" key="1">
    <source>
        <dbReference type="SAM" id="MobiDB-lite"/>
    </source>
</evidence>
<dbReference type="RefSeq" id="XP_064660264.1">
    <property type="nucleotide sequence ID" value="XM_064801634.1"/>
</dbReference>
<feature type="compositionally biased region" description="Polar residues" evidence="1">
    <location>
        <begin position="141"/>
        <end position="150"/>
    </location>
</feature>
<proteinExistence type="predicted"/>
<feature type="transmembrane region" description="Helical" evidence="2">
    <location>
        <begin position="209"/>
        <end position="233"/>
    </location>
</feature>
<evidence type="ECO:0000256" key="2">
    <source>
        <dbReference type="SAM" id="Phobius"/>
    </source>
</evidence>
<keyword evidence="2" id="KW-1133">Transmembrane helix</keyword>